<feature type="topological domain" description="Cytoplasmic" evidence="14">
    <location>
        <begin position="74"/>
        <end position="79"/>
    </location>
</feature>
<dbReference type="SUPFAM" id="SSF158442">
    <property type="entry name" value="DsbB-like"/>
    <property type="match status" value="1"/>
</dbReference>
<feature type="topological domain" description="Cytoplasmic" evidence="14">
    <location>
        <begin position="174"/>
        <end position="176"/>
    </location>
</feature>
<evidence type="ECO:0000256" key="3">
    <source>
        <dbReference type="ARBA" id="ARBA00022448"/>
    </source>
</evidence>
<feature type="transmembrane region" description="Helical" evidence="15">
    <location>
        <begin position="155"/>
        <end position="174"/>
    </location>
</feature>
<keyword evidence="6 14" id="KW-0812">Transmembrane</keyword>
<evidence type="ECO:0000256" key="7">
    <source>
        <dbReference type="ARBA" id="ARBA00022982"/>
    </source>
</evidence>
<feature type="topological domain" description="Periplasmic" evidence="14">
    <location>
        <begin position="39"/>
        <end position="56"/>
    </location>
</feature>
<dbReference type="Proteomes" id="UP000760480">
    <property type="component" value="Unassembled WGS sequence"/>
</dbReference>
<keyword evidence="10 14" id="KW-0472">Membrane</keyword>
<comment type="subcellular location">
    <subcellularLocation>
        <location evidence="1">Cell inner membrane</location>
        <topology evidence="1">Multi-pass membrane protein</topology>
    </subcellularLocation>
    <subcellularLocation>
        <location evidence="14">Cell membrane</location>
        <topology evidence="14">Multi-pass membrane protein</topology>
    </subcellularLocation>
</comment>
<reference evidence="16 17" key="1">
    <citation type="submission" date="2019-03" db="EMBL/GenBank/DDBJ databases">
        <title>Metabolic reconstructions from genomes of highly enriched 'Candidatus Accumulibacter' and 'Candidatus Competibacter' bioreactor populations.</title>
        <authorList>
            <person name="Annavajhala M.K."/>
            <person name="Welles L."/>
            <person name="Abbas B."/>
            <person name="Sorokin D."/>
            <person name="Park H."/>
            <person name="Van Loosdrecht M."/>
            <person name="Chandran K."/>
        </authorList>
    </citation>
    <scope>NUCLEOTIDE SEQUENCE [LARGE SCALE GENOMIC DNA]</scope>
    <source>
        <strain evidence="16 17">SBR_G</strain>
    </source>
</reference>
<evidence type="ECO:0000256" key="5">
    <source>
        <dbReference type="ARBA" id="ARBA00022519"/>
    </source>
</evidence>
<keyword evidence="7 14" id="KW-0249">Electron transport</keyword>
<feature type="disulfide bond" description="Redox-active" evidence="14">
    <location>
        <begin position="48"/>
        <end position="51"/>
    </location>
</feature>
<sequence length="176" mass="19225">MQVISANTPDRRGWLFSRRMLNGLGFLICAGGLGFAYYVQHYLGFEPCPLCIFQRLALLALGLVFLVATLHGPRDWGAKVYGVLVGLAAGIGAGIAARHVWLQHLPPEEAPRCGPSLEYMLQAFPLNETIREVLTGSGECAKVDWGLLGFSMPEWTLLLFVVLGVAGVIGNWRLRS</sequence>
<accession>A0ABX1TS47</accession>
<proteinExistence type="inferred from homology"/>
<dbReference type="InterPro" id="IPR022920">
    <property type="entry name" value="Disulphide_bond_form_DsbB"/>
</dbReference>
<evidence type="ECO:0000256" key="8">
    <source>
        <dbReference type="ARBA" id="ARBA00022989"/>
    </source>
</evidence>
<dbReference type="PANTHER" id="PTHR36570:SF3">
    <property type="entry name" value="DISULFIDE BOND FORMATION PROTEIN B"/>
    <property type="match status" value="1"/>
</dbReference>
<evidence type="ECO:0000313" key="17">
    <source>
        <dbReference type="Proteomes" id="UP000760480"/>
    </source>
</evidence>
<organism evidence="16 17">
    <name type="scientific">Candidatus Competibacter phosphatis</name>
    <dbReference type="NCBI Taxonomy" id="221280"/>
    <lineage>
        <taxon>Bacteria</taxon>
        <taxon>Pseudomonadati</taxon>
        <taxon>Pseudomonadota</taxon>
        <taxon>Gammaproteobacteria</taxon>
        <taxon>Candidatus Competibacteraceae</taxon>
        <taxon>Candidatus Competibacter</taxon>
    </lineage>
</organism>
<feature type="topological domain" description="Cytoplasmic" evidence="14">
    <location>
        <begin position="1"/>
        <end position="21"/>
    </location>
</feature>
<dbReference type="InterPro" id="IPR023380">
    <property type="entry name" value="DsbB-like_sf"/>
</dbReference>
<comment type="similarity">
    <text evidence="2 14">Belongs to the DsbB family.</text>
</comment>
<evidence type="ECO:0000256" key="9">
    <source>
        <dbReference type="ARBA" id="ARBA00023002"/>
    </source>
</evidence>
<keyword evidence="9 14" id="KW-0560">Oxidoreductase</keyword>
<keyword evidence="17" id="KW-1185">Reference proteome</keyword>
<comment type="caution">
    <text evidence="14">Lacks conserved residue(s) required for the propagation of feature annotation.</text>
</comment>
<keyword evidence="12 14" id="KW-0143">Chaperone</keyword>
<evidence type="ECO:0000256" key="1">
    <source>
        <dbReference type="ARBA" id="ARBA00004429"/>
    </source>
</evidence>
<evidence type="ECO:0000256" key="10">
    <source>
        <dbReference type="ARBA" id="ARBA00023136"/>
    </source>
</evidence>
<keyword evidence="13 14" id="KW-0676">Redox-active center</keyword>
<evidence type="ECO:0000256" key="11">
    <source>
        <dbReference type="ARBA" id="ARBA00023157"/>
    </source>
</evidence>
<evidence type="ECO:0000256" key="12">
    <source>
        <dbReference type="ARBA" id="ARBA00023186"/>
    </source>
</evidence>
<feature type="transmembrane region" description="Helical" evidence="15">
    <location>
        <begin position="52"/>
        <end position="68"/>
    </location>
</feature>
<dbReference type="Gene3D" id="1.20.1550.10">
    <property type="entry name" value="DsbB-like"/>
    <property type="match status" value="1"/>
</dbReference>
<gene>
    <name evidence="14" type="primary">dsbB</name>
    <name evidence="16" type="ORF">E4P82_17095</name>
</gene>
<dbReference type="PANTHER" id="PTHR36570">
    <property type="entry name" value="DISULFIDE BOND FORMATION PROTEIN B"/>
    <property type="match status" value="1"/>
</dbReference>
<dbReference type="InterPro" id="IPR050183">
    <property type="entry name" value="DsbB"/>
</dbReference>
<comment type="caution">
    <text evidence="16">The sequence shown here is derived from an EMBL/GenBank/DDBJ whole genome shotgun (WGS) entry which is preliminary data.</text>
</comment>
<feature type="transmembrane region" description="Helical" evidence="15">
    <location>
        <begin position="80"/>
        <end position="101"/>
    </location>
</feature>
<name>A0ABX1TS47_9GAMM</name>
<evidence type="ECO:0000256" key="2">
    <source>
        <dbReference type="ARBA" id="ARBA00008823"/>
    </source>
</evidence>
<keyword evidence="11 14" id="KW-1015">Disulfide bond</keyword>
<evidence type="ECO:0000256" key="13">
    <source>
        <dbReference type="ARBA" id="ARBA00023284"/>
    </source>
</evidence>
<comment type="function">
    <text evidence="14">Required for disulfide bond formation in some periplasmic proteins. Acts by oxidizing the DsbA protein.</text>
</comment>
<protein>
    <recommendedName>
        <fullName evidence="14">Disulfide bond formation protein B</fullName>
    </recommendedName>
    <alternativeName>
        <fullName evidence="14">Disulfide oxidoreductase</fullName>
    </alternativeName>
</protein>
<evidence type="ECO:0000256" key="14">
    <source>
        <dbReference type="HAMAP-Rule" id="MF_00286"/>
    </source>
</evidence>
<dbReference type="InterPro" id="IPR003752">
    <property type="entry name" value="DiS_bond_form_DsbB/BdbC"/>
</dbReference>
<feature type="transmembrane region" description="Helical" evidence="15">
    <location>
        <begin position="21"/>
        <end position="40"/>
    </location>
</feature>
<dbReference type="NCBIfam" id="NF003354">
    <property type="entry name" value="PRK04388.1"/>
    <property type="match status" value="1"/>
</dbReference>
<evidence type="ECO:0000256" key="4">
    <source>
        <dbReference type="ARBA" id="ARBA00022475"/>
    </source>
</evidence>
<keyword evidence="8 14" id="KW-1133">Transmembrane helix</keyword>
<evidence type="ECO:0000256" key="15">
    <source>
        <dbReference type="SAM" id="Phobius"/>
    </source>
</evidence>
<dbReference type="HAMAP" id="MF_00286">
    <property type="entry name" value="DsbB"/>
    <property type="match status" value="1"/>
</dbReference>
<dbReference type="Pfam" id="PF02600">
    <property type="entry name" value="DsbB"/>
    <property type="match status" value="1"/>
</dbReference>
<keyword evidence="5" id="KW-0997">Cell inner membrane</keyword>
<keyword evidence="4 14" id="KW-1003">Cell membrane</keyword>
<dbReference type="EMBL" id="SPMZ01000061">
    <property type="protein sequence ID" value="NMQ20760.1"/>
    <property type="molecule type" value="Genomic_DNA"/>
</dbReference>
<evidence type="ECO:0000313" key="16">
    <source>
        <dbReference type="EMBL" id="NMQ20760.1"/>
    </source>
</evidence>
<evidence type="ECO:0000256" key="6">
    <source>
        <dbReference type="ARBA" id="ARBA00022692"/>
    </source>
</evidence>
<keyword evidence="3 14" id="KW-0813">Transport</keyword>